<dbReference type="AlphaFoldDB" id="X1B897"/>
<reference evidence="2" key="1">
    <citation type="journal article" date="2014" name="Front. Microbiol.">
        <title>High frequency of phylogenetically diverse reductive dehalogenase-homologous genes in deep subseafloor sedimentary metagenomes.</title>
        <authorList>
            <person name="Kawai M."/>
            <person name="Futagami T."/>
            <person name="Toyoda A."/>
            <person name="Takaki Y."/>
            <person name="Nishi S."/>
            <person name="Hori S."/>
            <person name="Arai W."/>
            <person name="Tsubouchi T."/>
            <person name="Morono Y."/>
            <person name="Uchiyama I."/>
            <person name="Ito T."/>
            <person name="Fujiyama A."/>
            <person name="Inagaki F."/>
            <person name="Takami H."/>
        </authorList>
    </citation>
    <scope>NUCLEOTIDE SEQUENCE</scope>
    <source>
        <strain evidence="2">Expedition CK06-06</strain>
    </source>
</reference>
<protein>
    <submittedName>
        <fullName evidence="2">Uncharacterized protein</fullName>
    </submittedName>
</protein>
<organism evidence="2">
    <name type="scientific">marine sediment metagenome</name>
    <dbReference type="NCBI Taxonomy" id="412755"/>
    <lineage>
        <taxon>unclassified sequences</taxon>
        <taxon>metagenomes</taxon>
        <taxon>ecological metagenomes</taxon>
    </lineage>
</organism>
<feature type="non-terminal residue" evidence="2">
    <location>
        <position position="1"/>
    </location>
</feature>
<gene>
    <name evidence="2" type="ORF">S01H4_44521</name>
</gene>
<feature type="region of interest" description="Disordered" evidence="1">
    <location>
        <begin position="45"/>
        <end position="65"/>
    </location>
</feature>
<evidence type="ECO:0000313" key="2">
    <source>
        <dbReference type="EMBL" id="GAG91959.1"/>
    </source>
</evidence>
<dbReference type="EMBL" id="BART01024697">
    <property type="protein sequence ID" value="GAG91959.1"/>
    <property type="molecule type" value="Genomic_DNA"/>
</dbReference>
<comment type="caution">
    <text evidence="2">The sequence shown here is derived from an EMBL/GenBank/DDBJ whole genome shotgun (WGS) entry which is preliminary data.</text>
</comment>
<sequence>CGNEMVIEKIIDPYGYVIFDIWKTDYFQNIPDKEERDAKFFQKEEKERKKEFPSSHQLLLPQLQK</sequence>
<accession>X1B897</accession>
<evidence type="ECO:0000256" key="1">
    <source>
        <dbReference type="SAM" id="MobiDB-lite"/>
    </source>
</evidence>
<name>X1B897_9ZZZZ</name>
<proteinExistence type="predicted"/>